<feature type="compositionally biased region" description="Basic and acidic residues" evidence="1">
    <location>
        <begin position="165"/>
        <end position="181"/>
    </location>
</feature>
<accession>A0A0T6B0I3</accession>
<sequence>MLNISLWLWLCAELLNNPLYKYIYHWIYHDFETSRTKCPGTAVECSLFQPRDDVAFNLKIIRQEIKEREAKMMSLRKPKNRNMLLQTLKCMVVIKKKLKQKKSASSESSDSEDSESEPQTPCKSEEISELNDEKVVLLPKNNIKQGNAMGNEEQETTTLLSNNDSNKKGEHSKVNIDENTF</sequence>
<dbReference type="EMBL" id="LJIG01016442">
    <property type="protein sequence ID" value="KRT80590.1"/>
    <property type="molecule type" value="Genomic_DNA"/>
</dbReference>
<reference evidence="3 4" key="1">
    <citation type="submission" date="2015-09" db="EMBL/GenBank/DDBJ databases">
        <title>Draft genome of the scarab beetle Oryctes borbonicus.</title>
        <authorList>
            <person name="Meyer J.M."/>
            <person name="Markov G.V."/>
            <person name="Baskaran P."/>
            <person name="Herrmann M."/>
            <person name="Sommer R.J."/>
            <person name="Roedelsperger C."/>
        </authorList>
    </citation>
    <scope>NUCLEOTIDE SEQUENCE [LARGE SCALE GENOMIC DNA]</scope>
    <source>
        <strain evidence="3">OB123</strain>
        <tissue evidence="3">Whole animal</tissue>
    </source>
</reference>
<feature type="region of interest" description="Disordered" evidence="1">
    <location>
        <begin position="100"/>
        <end position="181"/>
    </location>
</feature>
<feature type="compositionally biased region" description="Basic and acidic residues" evidence="1">
    <location>
        <begin position="123"/>
        <end position="135"/>
    </location>
</feature>
<evidence type="ECO:0000313" key="4">
    <source>
        <dbReference type="Proteomes" id="UP000051574"/>
    </source>
</evidence>
<comment type="caution">
    <text evidence="3">The sequence shown here is derived from an EMBL/GenBank/DDBJ whole genome shotgun (WGS) entry which is preliminary data.</text>
</comment>
<evidence type="ECO:0000256" key="1">
    <source>
        <dbReference type="SAM" id="MobiDB-lite"/>
    </source>
</evidence>
<dbReference type="AlphaFoldDB" id="A0A0T6B0I3"/>
<evidence type="ECO:0000256" key="2">
    <source>
        <dbReference type="SAM" id="SignalP"/>
    </source>
</evidence>
<gene>
    <name evidence="3" type="ORF">AMK59_5443</name>
</gene>
<organism evidence="3 4">
    <name type="scientific">Oryctes borbonicus</name>
    <dbReference type="NCBI Taxonomy" id="1629725"/>
    <lineage>
        <taxon>Eukaryota</taxon>
        <taxon>Metazoa</taxon>
        <taxon>Ecdysozoa</taxon>
        <taxon>Arthropoda</taxon>
        <taxon>Hexapoda</taxon>
        <taxon>Insecta</taxon>
        <taxon>Pterygota</taxon>
        <taxon>Neoptera</taxon>
        <taxon>Endopterygota</taxon>
        <taxon>Coleoptera</taxon>
        <taxon>Polyphaga</taxon>
        <taxon>Scarabaeiformia</taxon>
        <taxon>Scarabaeidae</taxon>
        <taxon>Dynastinae</taxon>
        <taxon>Oryctes</taxon>
    </lineage>
</organism>
<protein>
    <submittedName>
        <fullName evidence="3">Uncharacterized protein</fullName>
    </submittedName>
</protein>
<proteinExistence type="predicted"/>
<feature type="signal peptide" evidence="2">
    <location>
        <begin position="1"/>
        <end position="16"/>
    </location>
</feature>
<name>A0A0T6B0I3_9SCAR</name>
<keyword evidence="2" id="KW-0732">Signal</keyword>
<keyword evidence="4" id="KW-1185">Reference proteome</keyword>
<dbReference type="OrthoDB" id="6784046at2759"/>
<evidence type="ECO:0000313" key="3">
    <source>
        <dbReference type="EMBL" id="KRT80590.1"/>
    </source>
</evidence>
<dbReference type="Proteomes" id="UP000051574">
    <property type="component" value="Unassembled WGS sequence"/>
</dbReference>
<feature type="chain" id="PRO_5006668258" evidence="2">
    <location>
        <begin position="17"/>
        <end position="181"/>
    </location>
</feature>